<geneLocation type="plasmid" evidence="2 3">
    <name>P3</name>
</geneLocation>
<reference evidence="2 3" key="1">
    <citation type="journal article" date="2012" name="PLoS ONE">
        <title>Genome sequence and transcriptome analysis of the radioresistant bacterium Deinococcus gobiensis: insights into the extreme environmental adaptations.</title>
        <authorList>
            <person name="Yuan M."/>
            <person name="Chen M."/>
            <person name="Zhang W."/>
            <person name="Lu W."/>
            <person name="Wang J."/>
            <person name="Yang M."/>
            <person name="Zhao P."/>
            <person name="Tang R."/>
            <person name="Li X."/>
            <person name="Hao Y."/>
            <person name="Zhou Z."/>
            <person name="Zhan Y."/>
            <person name="Yu H."/>
            <person name="Teng C."/>
            <person name="Yan Y."/>
            <person name="Ping S."/>
            <person name="Wang Y."/>
            <person name="Lin M."/>
        </authorList>
    </citation>
    <scope>NUCLEOTIDE SEQUENCE [LARGE SCALE GENOMIC DNA]</scope>
    <source>
        <strain evidence="3">DSM 21396 / JCM 16679 / CGMCC 1.7299 / I-0</strain>
        <plasmid evidence="2">P3</plasmid>
    </source>
</reference>
<organism evidence="2 3">
    <name type="scientific">Deinococcus gobiensis (strain DSM 21396 / JCM 16679 / CGMCC 1.7299 / I-0)</name>
    <dbReference type="NCBI Taxonomy" id="745776"/>
    <lineage>
        <taxon>Bacteria</taxon>
        <taxon>Thermotogati</taxon>
        <taxon>Deinococcota</taxon>
        <taxon>Deinococci</taxon>
        <taxon>Deinococcales</taxon>
        <taxon>Deinococcaceae</taxon>
        <taxon>Deinococcus</taxon>
    </lineage>
</organism>
<feature type="compositionally biased region" description="Basic residues" evidence="1">
    <location>
        <begin position="11"/>
        <end position="23"/>
    </location>
</feature>
<evidence type="ECO:0000256" key="1">
    <source>
        <dbReference type="SAM" id="MobiDB-lite"/>
    </source>
</evidence>
<keyword evidence="3" id="KW-1185">Reference proteome</keyword>
<dbReference type="HOGENOM" id="CLU_3232570_0_0_0"/>
<evidence type="ECO:0000313" key="3">
    <source>
        <dbReference type="Proteomes" id="UP000007575"/>
    </source>
</evidence>
<proteinExistence type="predicted"/>
<dbReference type="EMBL" id="CP002194">
    <property type="protein sequence ID" value="AFD27999.1"/>
    <property type="molecule type" value="Genomic_DNA"/>
</dbReference>
<accession>H8H3A2</accession>
<evidence type="ECO:0000313" key="2">
    <source>
        <dbReference type="EMBL" id="AFD27999.1"/>
    </source>
</evidence>
<name>H8H3A2_DEIGI</name>
<protein>
    <submittedName>
        <fullName evidence="2">Uncharacterized protein</fullName>
    </submittedName>
</protein>
<keyword evidence="2" id="KW-0614">Plasmid</keyword>
<gene>
    <name evidence="2" type="ordered locus">DGo_PC0207</name>
</gene>
<feature type="region of interest" description="Disordered" evidence="1">
    <location>
        <begin position="1"/>
        <end position="43"/>
    </location>
</feature>
<sequence length="43" mass="4999">MRNGENQLGKCRLHSRRRKRFNKKASMADAGQDDAPEYSPKYS</sequence>
<dbReference type="KEGG" id="dgo:DGo_PC0207"/>
<dbReference type="Proteomes" id="UP000007575">
    <property type="component" value="Plasmid P3"/>
</dbReference>
<dbReference type="AlphaFoldDB" id="H8H3A2"/>